<dbReference type="GO" id="GO:0005221">
    <property type="term" value="F:intracellularly cyclic nucleotide-activated monoatomic cation channel activity"/>
    <property type="evidence" value="ECO:0007669"/>
    <property type="project" value="InterPro"/>
</dbReference>
<dbReference type="InterPro" id="IPR050866">
    <property type="entry name" value="CNG_cation_channel"/>
</dbReference>
<dbReference type="InterPro" id="IPR000595">
    <property type="entry name" value="cNMP-bd_dom"/>
</dbReference>
<proteinExistence type="predicted"/>
<dbReference type="PANTHER" id="PTHR45638">
    <property type="entry name" value="CYCLIC NUCLEOTIDE-GATED CATION CHANNEL SUBUNIT A"/>
    <property type="match status" value="1"/>
</dbReference>
<dbReference type="EMBL" id="GBEZ01005253">
    <property type="protein sequence ID" value="JAC80031.1"/>
    <property type="molecule type" value="Transcribed_RNA"/>
</dbReference>
<dbReference type="GO" id="GO:0044877">
    <property type="term" value="F:protein-containing complex binding"/>
    <property type="evidence" value="ECO:0007669"/>
    <property type="project" value="TreeGrafter"/>
</dbReference>
<dbReference type="SUPFAM" id="SSF51206">
    <property type="entry name" value="cAMP-binding domain-like"/>
    <property type="match status" value="1"/>
</dbReference>
<dbReference type="PANTHER" id="PTHR45638:SF11">
    <property type="entry name" value="CYCLIC NUCLEOTIDE-GATED CATION CHANNEL SUBUNIT A"/>
    <property type="match status" value="1"/>
</dbReference>
<keyword evidence="1" id="KW-0407">Ion channel</keyword>
<evidence type="ECO:0000259" key="2">
    <source>
        <dbReference type="PROSITE" id="PS50042"/>
    </source>
</evidence>
<dbReference type="Gene3D" id="2.60.120.10">
    <property type="entry name" value="Jelly Rolls"/>
    <property type="match status" value="1"/>
</dbReference>
<feature type="domain" description="Cyclic nucleotide-binding" evidence="2">
    <location>
        <begin position="35"/>
        <end position="81"/>
    </location>
</feature>
<keyword evidence="1" id="KW-0813">Transport</keyword>
<evidence type="ECO:0000313" key="3">
    <source>
        <dbReference type="EMBL" id="JAC80031.1"/>
    </source>
</evidence>
<accession>A0A061SB84</accession>
<name>A0A061SB84_9CHLO</name>
<dbReference type="PROSITE" id="PS50042">
    <property type="entry name" value="CNMP_BINDING_3"/>
    <property type="match status" value="1"/>
</dbReference>
<evidence type="ECO:0000256" key="1">
    <source>
        <dbReference type="ARBA" id="ARBA00023286"/>
    </source>
</evidence>
<reference evidence="3" key="1">
    <citation type="submission" date="2014-05" db="EMBL/GenBank/DDBJ databases">
        <title>The transcriptome of the halophilic microalga Tetraselmis sp. GSL018 isolated from the Great Salt Lake, Utah.</title>
        <authorList>
            <person name="Jinkerson R.E."/>
            <person name="D'Adamo S."/>
            <person name="Posewitz M.C."/>
        </authorList>
    </citation>
    <scope>NUCLEOTIDE SEQUENCE</scope>
    <source>
        <strain evidence="3">GSL018</strain>
    </source>
</reference>
<feature type="non-terminal residue" evidence="3">
    <location>
        <position position="1"/>
    </location>
</feature>
<protein>
    <recommendedName>
        <fullName evidence="2">Cyclic nucleotide-binding domain-containing protein</fullName>
    </recommendedName>
</protein>
<dbReference type="InterPro" id="IPR018490">
    <property type="entry name" value="cNMP-bd_dom_sf"/>
</dbReference>
<gene>
    <name evidence="3" type="ORF">TSPGSL018_11223</name>
</gene>
<keyword evidence="1" id="KW-0406">Ion transport</keyword>
<keyword evidence="1" id="KW-1071">Ligand-gated ion channel</keyword>
<dbReference type="AlphaFoldDB" id="A0A061SB84"/>
<sequence length="93" mass="10776">QQHDASSIAQHLPHTTRVALSYHLYGDVIQRNRFLFRNTNPQFTTMLLMELHEEFLMPGGVVFLTGDMARDLYFVSKGDVEKVKDEKVKLHNC</sequence>
<dbReference type="InterPro" id="IPR014710">
    <property type="entry name" value="RmlC-like_jellyroll"/>
</dbReference>
<organism evidence="3">
    <name type="scientific">Tetraselmis sp. GSL018</name>
    <dbReference type="NCBI Taxonomy" id="582737"/>
    <lineage>
        <taxon>Eukaryota</taxon>
        <taxon>Viridiplantae</taxon>
        <taxon>Chlorophyta</taxon>
        <taxon>core chlorophytes</taxon>
        <taxon>Chlorodendrophyceae</taxon>
        <taxon>Chlorodendrales</taxon>
        <taxon>Chlorodendraceae</taxon>
        <taxon>Tetraselmis</taxon>
    </lineage>
</organism>